<sequence>MVKFAEQVQRYEEMIQYMKKFIASASTGEELIVKERNLLFVAYKNVISARRASWRIVSSIEQKEESRGNYYHVSMIKEYRSKIEAELTEICGGILKLLDQKLVPAAVELLETGSVLLVISIPVMLIVVVLFLMPGRAPSSDAAMDYGLSRKFSPNLKLSKSYAVIFYAGSSGSRVHVYCFDQNLDLVPIGKDLELFVQVAEVTAALRRVSHSNVDLKKYPCDMEATSSDDAFGGKPPPLNFRIATKSQKLST</sequence>
<reference evidence="4 5" key="1">
    <citation type="submission" date="2024-05" db="EMBL/GenBank/DDBJ databases">
        <title>Haplotype-resolved chromosome-level genome assembly of Huyou (Citrus changshanensis).</title>
        <authorList>
            <person name="Miao C."/>
            <person name="Chen W."/>
            <person name="Wu Y."/>
            <person name="Wang L."/>
            <person name="Zhao S."/>
            <person name="Grierson D."/>
            <person name="Xu C."/>
            <person name="Chen K."/>
        </authorList>
    </citation>
    <scope>NUCLEOTIDE SEQUENCE [LARGE SCALE GENOMIC DNA]</scope>
    <source>
        <strain evidence="4">01-14</strain>
        <tissue evidence="4">Leaf</tissue>
    </source>
</reference>
<protein>
    <recommendedName>
        <fullName evidence="3">14-3-3 domain-containing protein</fullName>
    </recommendedName>
</protein>
<evidence type="ECO:0000259" key="3">
    <source>
        <dbReference type="SMART" id="SM00101"/>
    </source>
</evidence>
<dbReference type="Gene3D" id="1.20.190.20">
    <property type="entry name" value="14-3-3 domain"/>
    <property type="match status" value="1"/>
</dbReference>
<dbReference type="Proteomes" id="UP001428341">
    <property type="component" value="Unassembled WGS sequence"/>
</dbReference>
<evidence type="ECO:0000313" key="5">
    <source>
        <dbReference type="Proteomes" id="UP001428341"/>
    </source>
</evidence>
<dbReference type="PRINTS" id="PR00305">
    <property type="entry name" value="1433ZETA"/>
</dbReference>
<dbReference type="EMBL" id="JBCGBO010000024">
    <property type="protein sequence ID" value="KAK9181981.1"/>
    <property type="molecule type" value="Genomic_DNA"/>
</dbReference>
<dbReference type="InterPro" id="IPR023410">
    <property type="entry name" value="14-3-3_domain"/>
</dbReference>
<organism evidence="4 5">
    <name type="scientific">Citrus x changshan-huyou</name>
    <dbReference type="NCBI Taxonomy" id="2935761"/>
    <lineage>
        <taxon>Eukaryota</taxon>
        <taxon>Viridiplantae</taxon>
        <taxon>Streptophyta</taxon>
        <taxon>Embryophyta</taxon>
        <taxon>Tracheophyta</taxon>
        <taxon>Spermatophyta</taxon>
        <taxon>Magnoliopsida</taxon>
        <taxon>eudicotyledons</taxon>
        <taxon>Gunneridae</taxon>
        <taxon>Pentapetalae</taxon>
        <taxon>rosids</taxon>
        <taxon>malvids</taxon>
        <taxon>Sapindales</taxon>
        <taxon>Rutaceae</taxon>
        <taxon>Aurantioideae</taxon>
        <taxon>Citrus</taxon>
    </lineage>
</organism>
<dbReference type="InterPro" id="IPR000308">
    <property type="entry name" value="14-3-3"/>
</dbReference>
<dbReference type="Gene3D" id="3.30.420.40">
    <property type="match status" value="1"/>
</dbReference>
<dbReference type="PANTHER" id="PTHR18860">
    <property type="entry name" value="14-3-3 PROTEIN"/>
    <property type="match status" value="1"/>
</dbReference>
<proteinExistence type="inferred from homology"/>
<accession>A0AAP0LPU9</accession>
<gene>
    <name evidence="4" type="ORF">WN944_025122</name>
</gene>
<feature type="transmembrane region" description="Helical" evidence="2">
    <location>
        <begin position="114"/>
        <end position="133"/>
    </location>
</feature>
<comment type="caution">
    <text evidence="4">The sequence shown here is derived from an EMBL/GenBank/DDBJ whole genome shotgun (WGS) entry which is preliminary data.</text>
</comment>
<dbReference type="AlphaFoldDB" id="A0AAP0LPU9"/>
<dbReference type="SMART" id="SM00101">
    <property type="entry name" value="14_3_3"/>
    <property type="match status" value="1"/>
</dbReference>
<keyword evidence="2" id="KW-0472">Membrane</keyword>
<name>A0AAP0LPU9_9ROSI</name>
<keyword evidence="5" id="KW-1185">Reference proteome</keyword>
<comment type="similarity">
    <text evidence="1">Belongs to the 14-3-3 family.</text>
</comment>
<evidence type="ECO:0000313" key="4">
    <source>
        <dbReference type="EMBL" id="KAK9181981.1"/>
    </source>
</evidence>
<keyword evidence="2" id="KW-0812">Transmembrane</keyword>
<evidence type="ECO:0000256" key="2">
    <source>
        <dbReference type="SAM" id="Phobius"/>
    </source>
</evidence>
<dbReference type="Pfam" id="PF00244">
    <property type="entry name" value="14-3-3"/>
    <property type="match status" value="1"/>
</dbReference>
<evidence type="ECO:0000256" key="1">
    <source>
        <dbReference type="ARBA" id="ARBA00006141"/>
    </source>
</evidence>
<feature type="domain" description="14-3-3" evidence="3">
    <location>
        <begin position="1"/>
        <end position="233"/>
    </location>
</feature>
<dbReference type="SUPFAM" id="SSF48445">
    <property type="entry name" value="14-3-3 protein"/>
    <property type="match status" value="1"/>
</dbReference>
<dbReference type="InterPro" id="IPR036815">
    <property type="entry name" value="14-3-3_dom_sf"/>
</dbReference>
<keyword evidence="2" id="KW-1133">Transmembrane helix</keyword>